<dbReference type="GO" id="GO:0006646">
    <property type="term" value="P:phosphatidylethanolamine biosynthetic process"/>
    <property type="evidence" value="ECO:0007669"/>
    <property type="project" value="TreeGrafter"/>
</dbReference>
<evidence type="ECO:0000313" key="5">
    <source>
        <dbReference type="Proteomes" id="UP000230423"/>
    </source>
</evidence>
<reference evidence="4 5" key="1">
    <citation type="submission" date="2015-09" db="EMBL/GenBank/DDBJ databases">
        <title>Draft genome of the parasitic nematode Teladorsagia circumcincta isolate WARC Sus (inbred).</title>
        <authorList>
            <person name="Mitreva M."/>
        </authorList>
    </citation>
    <scope>NUCLEOTIDE SEQUENCE [LARGE SCALE GENOMIC DNA]</scope>
    <source>
        <strain evidence="4 5">S</strain>
    </source>
</reference>
<dbReference type="InterPro" id="IPR011009">
    <property type="entry name" value="Kinase-like_dom_sf"/>
</dbReference>
<dbReference type="GO" id="GO:0004305">
    <property type="term" value="F:ethanolamine kinase activity"/>
    <property type="evidence" value="ECO:0007669"/>
    <property type="project" value="TreeGrafter"/>
</dbReference>
<evidence type="ECO:0000256" key="2">
    <source>
        <dbReference type="ARBA" id="ARBA00023264"/>
    </source>
</evidence>
<dbReference type="EMBL" id="KZ346466">
    <property type="protein sequence ID" value="PIO69914.1"/>
    <property type="molecule type" value="Genomic_DNA"/>
</dbReference>
<dbReference type="Pfam" id="PF01633">
    <property type="entry name" value="Choline_kinase"/>
    <property type="match status" value="1"/>
</dbReference>
<accession>A0A2G9UI48</accession>
<keyword evidence="1" id="KW-0443">Lipid metabolism</keyword>
<keyword evidence="5" id="KW-1185">Reference proteome</keyword>
<dbReference type="Proteomes" id="UP000230423">
    <property type="component" value="Unassembled WGS sequence"/>
</dbReference>
<dbReference type="Gene3D" id="3.30.200.20">
    <property type="entry name" value="Phosphorylase Kinase, domain 1"/>
    <property type="match status" value="2"/>
</dbReference>
<keyword evidence="1" id="KW-0444">Lipid biosynthesis</keyword>
<protein>
    <submittedName>
        <fullName evidence="4">Uncharacterized protein</fullName>
    </submittedName>
</protein>
<organism evidence="4 5">
    <name type="scientific">Teladorsagia circumcincta</name>
    <name type="common">Brown stomach worm</name>
    <name type="synonym">Ostertagia circumcincta</name>
    <dbReference type="NCBI Taxonomy" id="45464"/>
    <lineage>
        <taxon>Eukaryota</taxon>
        <taxon>Metazoa</taxon>
        <taxon>Ecdysozoa</taxon>
        <taxon>Nematoda</taxon>
        <taxon>Chromadorea</taxon>
        <taxon>Rhabditida</taxon>
        <taxon>Rhabditina</taxon>
        <taxon>Rhabditomorpha</taxon>
        <taxon>Strongyloidea</taxon>
        <taxon>Trichostrongylidae</taxon>
        <taxon>Teladorsagia</taxon>
    </lineage>
</organism>
<evidence type="ECO:0000256" key="1">
    <source>
        <dbReference type="ARBA" id="ARBA00023209"/>
    </source>
</evidence>
<dbReference type="GO" id="GO:0004103">
    <property type="term" value="F:choline kinase activity"/>
    <property type="evidence" value="ECO:0007669"/>
    <property type="project" value="TreeGrafter"/>
</dbReference>
<dbReference type="OrthoDB" id="3649325at2759"/>
<sequence>TIAIRNENRVHGAYPWKHMSESECVRVMKAPDAEAPTGDCLDIIAFSENNPSLRFKDRSSDSSDLKEVFSKFDATKSISKEILYRTRYLCAKYLGGAWNRLTIDQLRVKAITGGMSNLLFLVELAPDVDTIERSLGPKLLGVFPGGRFEQFIPSRPLTCLEISKPA</sequence>
<dbReference type="SUPFAM" id="SSF56112">
    <property type="entry name" value="Protein kinase-like (PK-like)"/>
    <property type="match status" value="1"/>
</dbReference>
<dbReference type="GO" id="GO:0005737">
    <property type="term" value="C:cytoplasm"/>
    <property type="evidence" value="ECO:0007669"/>
    <property type="project" value="TreeGrafter"/>
</dbReference>
<gene>
    <name evidence="4" type="ORF">TELCIR_08249</name>
</gene>
<comment type="similarity">
    <text evidence="3">Belongs to the choline/ethanolamine kinase family.</text>
</comment>
<keyword evidence="1" id="KW-0594">Phospholipid biosynthesis</keyword>
<dbReference type="PANTHER" id="PTHR22603">
    <property type="entry name" value="CHOLINE/ETHANOALAMINE KINASE"/>
    <property type="match status" value="1"/>
</dbReference>
<feature type="non-terminal residue" evidence="4">
    <location>
        <position position="1"/>
    </location>
</feature>
<evidence type="ECO:0000313" key="4">
    <source>
        <dbReference type="EMBL" id="PIO69914.1"/>
    </source>
</evidence>
<dbReference type="PANTHER" id="PTHR22603:SF93">
    <property type="entry name" value="RE24176P"/>
    <property type="match status" value="1"/>
</dbReference>
<dbReference type="AlphaFoldDB" id="A0A2G9UI48"/>
<keyword evidence="2" id="KW-1208">Phospholipid metabolism</keyword>
<proteinExistence type="inferred from homology"/>
<evidence type="ECO:0000256" key="3">
    <source>
        <dbReference type="ARBA" id="ARBA00038211"/>
    </source>
</evidence>
<name>A0A2G9UI48_TELCI</name>